<keyword evidence="4" id="KW-0862">Zinc</keyword>
<evidence type="ECO:0000256" key="2">
    <source>
        <dbReference type="ARBA" id="ARBA00022723"/>
    </source>
</evidence>
<dbReference type="Pfam" id="PF00413">
    <property type="entry name" value="Peptidase_M10"/>
    <property type="match status" value="1"/>
</dbReference>
<dbReference type="InterPro" id="IPR021190">
    <property type="entry name" value="Pept_M10A"/>
</dbReference>
<protein>
    <recommendedName>
        <fullName evidence="6">Peptidase metallopeptidase domain-containing protein</fullName>
    </recommendedName>
</protein>
<evidence type="ECO:0000259" key="6">
    <source>
        <dbReference type="SMART" id="SM00235"/>
    </source>
</evidence>
<reference evidence="7 8" key="1">
    <citation type="submission" date="2007-11" db="EMBL/GenBank/DDBJ databases">
        <authorList>
            <person name="Wagner-Dobler I."/>
            <person name="Ferriera S."/>
            <person name="Johnson J."/>
            <person name="Kravitz S."/>
            <person name="Beeson K."/>
            <person name="Sutton G."/>
            <person name="Rogers Y.-H."/>
            <person name="Friedman R."/>
            <person name="Frazier M."/>
            <person name="Venter J.C."/>
        </authorList>
    </citation>
    <scope>NUCLEOTIDE SEQUENCE [LARGE SCALE GENOMIC DNA]</scope>
    <source>
        <strain evidence="7 8">HEL-45</strain>
    </source>
</reference>
<keyword evidence="1" id="KW-0645">Protease</keyword>
<feature type="domain" description="Peptidase metallopeptidase" evidence="6">
    <location>
        <begin position="6"/>
        <end position="179"/>
    </location>
</feature>
<evidence type="ECO:0000256" key="5">
    <source>
        <dbReference type="ARBA" id="ARBA00023049"/>
    </source>
</evidence>
<evidence type="ECO:0000313" key="7">
    <source>
        <dbReference type="EMBL" id="EDQ02983.1"/>
    </source>
</evidence>
<comment type="caution">
    <text evidence="7">The sequence shown here is derived from an EMBL/GenBank/DDBJ whole genome shotgun (WGS) entry which is preliminary data.</text>
</comment>
<name>A0ABP2D491_9RHOB</name>
<keyword evidence="5" id="KW-0482">Metalloprotease</keyword>
<organism evidence="7 8">
    <name type="scientific">Sulfitobacter indolifex HEL-45</name>
    <dbReference type="NCBI Taxonomy" id="391624"/>
    <lineage>
        <taxon>Bacteria</taxon>
        <taxon>Pseudomonadati</taxon>
        <taxon>Pseudomonadota</taxon>
        <taxon>Alphaproteobacteria</taxon>
        <taxon>Rhodobacterales</taxon>
        <taxon>Roseobacteraceae</taxon>
        <taxon>Sulfitobacter</taxon>
    </lineage>
</organism>
<accession>A0ABP2D491</accession>
<dbReference type="InterPro" id="IPR024079">
    <property type="entry name" value="MetalloPept_cat_dom_sf"/>
</dbReference>
<dbReference type="PANTHER" id="PTHR10201">
    <property type="entry name" value="MATRIX METALLOPROTEINASE"/>
    <property type="match status" value="1"/>
</dbReference>
<keyword evidence="3" id="KW-0378">Hydrolase</keyword>
<dbReference type="Gene3D" id="1.10.3130.20">
    <property type="entry name" value="Phycobilisome linker domain"/>
    <property type="match status" value="1"/>
</dbReference>
<evidence type="ECO:0000256" key="3">
    <source>
        <dbReference type="ARBA" id="ARBA00022801"/>
    </source>
</evidence>
<evidence type="ECO:0000256" key="4">
    <source>
        <dbReference type="ARBA" id="ARBA00022833"/>
    </source>
</evidence>
<dbReference type="Pfam" id="PF13946">
    <property type="entry name" value="DUF4214"/>
    <property type="match status" value="1"/>
</dbReference>
<evidence type="ECO:0000256" key="1">
    <source>
        <dbReference type="ARBA" id="ARBA00022670"/>
    </source>
</evidence>
<dbReference type="Gene3D" id="3.40.390.10">
    <property type="entry name" value="Collagenase (Catalytic Domain)"/>
    <property type="match status" value="1"/>
</dbReference>
<dbReference type="PRINTS" id="PR00138">
    <property type="entry name" value="MATRIXIN"/>
</dbReference>
<gene>
    <name evidence="7" type="ORF">OIHEL45_19891</name>
</gene>
<dbReference type="Proteomes" id="UP000003257">
    <property type="component" value="Unassembled WGS sequence"/>
</dbReference>
<dbReference type="PANTHER" id="PTHR10201:SF323">
    <property type="entry name" value="MATRIX METALLOPROTEINASE-21"/>
    <property type="match status" value="1"/>
</dbReference>
<dbReference type="RefSeq" id="WP_007121440.1">
    <property type="nucleotide sequence ID" value="NZ_ABID01000062.1"/>
</dbReference>
<keyword evidence="8" id="KW-1185">Reference proteome</keyword>
<sequence length="382" mass="41838">MSYTLADYKWGFGEQGHSGGTVTWSFASPGAGSAFAGDISNPTYQALIRDAFQAWENVINIDFVEVADGAQSDLRLGWDSIDGAYGVIGTAQSYLSKTSSTLYSVTEAEIRFDLAENWSTSKTAPGGAVNLYTTALHEIGHTMGLLHTDDPDTIMYPTLKSQPDLTHHDIEGAQLMYGARLWGTAQDDLLVATNAADVINGQDGLDTVRFEGALSLYSVTDDNALNIEVYAAATGLTQELQNVERLQFDNGSLAFDTDGNAGTTYRLYQAAFDRAPDPEGLGFWIRHFDTGTVTHEEMAGHFIRSEEFDTKYGGTANVDNDAFLTLLYNNILDRDPDQSGFDFWQDQQENGLSRSVMLQHFSDSQENIIKVAAAVDDGIWYV</sequence>
<dbReference type="EMBL" id="ABID01000062">
    <property type="protein sequence ID" value="EDQ02983.1"/>
    <property type="molecule type" value="Genomic_DNA"/>
</dbReference>
<dbReference type="InterPro" id="IPR001818">
    <property type="entry name" value="Pept_M10_metallopeptidase"/>
</dbReference>
<evidence type="ECO:0000313" key="8">
    <source>
        <dbReference type="Proteomes" id="UP000003257"/>
    </source>
</evidence>
<dbReference type="SMART" id="SM00235">
    <property type="entry name" value="ZnMc"/>
    <property type="match status" value="1"/>
</dbReference>
<dbReference type="SUPFAM" id="SSF55486">
    <property type="entry name" value="Metalloproteases ('zincins'), catalytic domain"/>
    <property type="match status" value="1"/>
</dbReference>
<dbReference type="InterPro" id="IPR038255">
    <property type="entry name" value="PBS_linker_sf"/>
</dbReference>
<dbReference type="InterPro" id="IPR006026">
    <property type="entry name" value="Peptidase_Metallo"/>
</dbReference>
<proteinExistence type="predicted"/>
<dbReference type="InterPro" id="IPR025282">
    <property type="entry name" value="DUF4214"/>
</dbReference>
<keyword evidence="2" id="KW-0479">Metal-binding</keyword>